<name>D0WDC4_NEILA</name>
<accession>D0WDC4</accession>
<reference evidence="1 2" key="1">
    <citation type="submission" date="2009-10" db="EMBL/GenBank/DDBJ databases">
        <authorList>
            <person name="Weinstock G."/>
            <person name="Sodergren E."/>
            <person name="Clifton S."/>
            <person name="Fulton L."/>
            <person name="Fulton B."/>
            <person name="Courtney L."/>
            <person name="Fronick C."/>
            <person name="Harrison M."/>
            <person name="Strong C."/>
            <person name="Farmer C."/>
            <person name="Delahaunty K."/>
            <person name="Markovic C."/>
            <person name="Hall O."/>
            <person name="Minx P."/>
            <person name="Tomlinson C."/>
            <person name="Mitreva M."/>
            <person name="Nelson J."/>
            <person name="Hou S."/>
            <person name="Wollam A."/>
            <person name="Pepin K.H."/>
            <person name="Johnson M."/>
            <person name="Bhonagiri V."/>
            <person name="Nash W.E."/>
            <person name="Warren W."/>
            <person name="Chinwalla A."/>
            <person name="Mardis E.R."/>
            <person name="Wilson R.K."/>
        </authorList>
    </citation>
    <scope>NUCLEOTIDE SEQUENCE [LARGE SCALE GENOMIC DNA]</scope>
    <source>
        <strain evidence="1 2">ATCC 23970</strain>
    </source>
</reference>
<evidence type="ECO:0000313" key="2">
    <source>
        <dbReference type="Proteomes" id="UP000003843"/>
    </source>
</evidence>
<proteinExistence type="predicted"/>
<protein>
    <submittedName>
        <fullName evidence="1">Uncharacterized protein</fullName>
    </submittedName>
</protein>
<dbReference type="EMBL" id="ACEQ02000049">
    <property type="protein sequence ID" value="EEZ74411.1"/>
    <property type="molecule type" value="Genomic_DNA"/>
</dbReference>
<gene>
    <name evidence="1" type="ORF">NEILACOT_05560</name>
</gene>
<dbReference type="Proteomes" id="UP000003843">
    <property type="component" value="Unassembled WGS sequence"/>
</dbReference>
<dbReference type="AlphaFoldDB" id="D0WDC4"/>
<sequence length="101" mass="11622">MGNRWDSAVSVSGGVGGIFKIVEIGKVGWIWRNCLDYGIWWMRWAEAHPTARHLTHPPYAFILRLPIYRHSREGGNLVRSVSVISDKFLLLFISRSPLSWE</sequence>
<evidence type="ECO:0000313" key="1">
    <source>
        <dbReference type="EMBL" id="EEZ74411.1"/>
    </source>
</evidence>
<comment type="caution">
    <text evidence="1">The sequence shown here is derived from an EMBL/GenBank/DDBJ whole genome shotgun (WGS) entry which is preliminary data.</text>
</comment>
<organism evidence="1 2">
    <name type="scientific">Neisseria lactamica ATCC 23970</name>
    <dbReference type="NCBI Taxonomy" id="546265"/>
    <lineage>
        <taxon>Bacteria</taxon>
        <taxon>Pseudomonadati</taxon>
        <taxon>Pseudomonadota</taxon>
        <taxon>Betaproteobacteria</taxon>
        <taxon>Neisseriales</taxon>
        <taxon>Neisseriaceae</taxon>
        <taxon>Neisseria</taxon>
    </lineage>
</organism>